<feature type="repeat" description="TPR" evidence="9">
    <location>
        <begin position="130"/>
        <end position="163"/>
    </location>
</feature>
<evidence type="ECO:0000313" key="18">
    <source>
        <dbReference type="Proteomes" id="UP000266643"/>
    </source>
</evidence>
<evidence type="ECO:0000256" key="11">
    <source>
        <dbReference type="SAM" id="MobiDB-lite"/>
    </source>
</evidence>
<dbReference type="EMBL" id="QUSZ01004840">
    <property type="protein sequence ID" value="RHY12493.1"/>
    <property type="molecule type" value="Genomic_DNA"/>
</dbReference>
<feature type="domain" description="STI1" evidence="12">
    <location>
        <begin position="191"/>
        <end position="230"/>
    </location>
</feature>
<dbReference type="FunFam" id="1.10.260.100:FF:000002">
    <property type="entry name" value="Stress-induced-phosphoprotein 1 (Hsp70/Hsp90-organizing)"/>
    <property type="match status" value="1"/>
</dbReference>
<evidence type="ECO:0000256" key="10">
    <source>
        <dbReference type="SAM" id="Coils"/>
    </source>
</evidence>
<feature type="repeat" description="TPR" evidence="9">
    <location>
        <begin position="62"/>
        <end position="95"/>
    </location>
</feature>
<evidence type="ECO:0000256" key="8">
    <source>
        <dbReference type="ARBA" id="ARBA00076447"/>
    </source>
</evidence>
<feature type="region of interest" description="Disordered" evidence="11">
    <location>
        <begin position="254"/>
        <end position="273"/>
    </location>
</feature>
<dbReference type="InterPro" id="IPR041243">
    <property type="entry name" value="STI1/HOP_DP"/>
</dbReference>
<dbReference type="SMART" id="SM00028">
    <property type="entry name" value="TPR"/>
    <property type="match status" value="9"/>
</dbReference>
<evidence type="ECO:0000256" key="2">
    <source>
        <dbReference type="ARBA" id="ARBA00022490"/>
    </source>
</evidence>
<evidence type="ECO:0000313" key="14">
    <source>
        <dbReference type="EMBL" id="RHY43905.1"/>
    </source>
</evidence>
<dbReference type="Proteomes" id="UP000265427">
    <property type="component" value="Unassembled WGS sequence"/>
</dbReference>
<proteinExistence type="predicted"/>
<dbReference type="AlphaFoldDB" id="A0A397CI59"/>
<dbReference type="Pfam" id="PF17830">
    <property type="entry name" value="STI1-HOP_DP"/>
    <property type="match status" value="2"/>
</dbReference>
<dbReference type="EMBL" id="QUTD01009062">
    <property type="protein sequence ID" value="RHY43905.1"/>
    <property type="molecule type" value="Genomic_DNA"/>
</dbReference>
<dbReference type="FunFam" id="1.25.40.10:FF:000010">
    <property type="entry name" value="Stress-induced phosphoprotein 1"/>
    <property type="match status" value="1"/>
</dbReference>
<feature type="repeat" description="TPR" evidence="9">
    <location>
        <begin position="445"/>
        <end position="478"/>
    </location>
</feature>
<organism evidence="14 18">
    <name type="scientific">Aphanomyces astaci</name>
    <name type="common">Crayfish plague agent</name>
    <dbReference type="NCBI Taxonomy" id="112090"/>
    <lineage>
        <taxon>Eukaryota</taxon>
        <taxon>Sar</taxon>
        <taxon>Stramenopiles</taxon>
        <taxon>Oomycota</taxon>
        <taxon>Saprolegniomycetes</taxon>
        <taxon>Saprolegniales</taxon>
        <taxon>Verrucalvaceae</taxon>
        <taxon>Aphanomyces</taxon>
    </lineage>
</organism>
<comment type="function">
    <text evidence="5">Acts as a co-chaperone and mediates the association of the chaperones HSP70 and HSP90 probably facilitating substrate transfer from HSP70 to HSP90. Stimulates HSP70 ATPase activity and, in contrast, inhibits HSP90 ATPase activity.</text>
</comment>
<evidence type="ECO:0000313" key="16">
    <source>
        <dbReference type="Proteomes" id="UP000265427"/>
    </source>
</evidence>
<keyword evidence="2" id="KW-0963">Cytoplasm</keyword>
<dbReference type="FunFam" id="1.25.40.10:FF:000020">
    <property type="entry name" value="Stress-induced phosphoprotein 1"/>
    <property type="match status" value="1"/>
</dbReference>
<dbReference type="EMBL" id="QUTE01011859">
    <property type="protein sequence ID" value="RHZ08684.1"/>
    <property type="molecule type" value="Genomic_DNA"/>
</dbReference>
<sequence length="627" mass="69054">MDSLSATDRQDVEEALVFMKVDVSACGLSNDDEAPGKPMVCPSKRADRGAATTERFDELSSAEQWKAKGNAALSAKNNAEAIECYTKAIALDASNHVYYSNRSAAYLSDDNAELALKDAESCIAVKGDWGKGYARKGAALHSLKQYDEALAAYEEGLAKEPNNSACVGGLEEVKKAIDTSSGSNPMAAAFGPDMFAKLATNPRTRAFLEDPDFVRKLQDVQQNPNKLNDYMSDQRMMTVFAELLGFGGMMRPDEKTSASADFTPPTPKQDTAAPAEVFEEEVTDEEKAIRANKYAVVAADEAKARGNALYKQKQFPEAIAAYEEALSKDPTNMSYLSNLAAVYLELKDYDQCIVQCKIQWCLNRKAVEVGREYRADYSLIAKAYVRIATAYIKQGETEENLINAIDAYEHAQVEHRTKEVEAKVKDAQKKLKKAKELAYLDVAKGLEAKNLGNDYFKAANFPKAVEAYSEAIKRDPTNAVYYANRAAALTKLTSFPDAKADCEKALSLDPTYVKAYSRMGAIQFFMKEYHKAMESYQKGLDLDPTNQECKEGLYSVQSKIQAGETDTERAAHGMADPEIQAILRDPVMQNVLNDFQTDPKAAQRHLQNAGVMAKIEKLIAAGVLQTK</sequence>
<feature type="repeat" description="TPR" evidence="9">
    <location>
        <begin position="513"/>
        <end position="546"/>
    </location>
</feature>
<dbReference type="Pfam" id="PF13432">
    <property type="entry name" value="TPR_16"/>
    <property type="match status" value="1"/>
</dbReference>
<feature type="repeat" description="TPR" evidence="9">
    <location>
        <begin position="299"/>
        <end position="332"/>
    </location>
</feature>
<dbReference type="Proteomes" id="UP000266643">
    <property type="component" value="Unassembled WGS sequence"/>
</dbReference>
<evidence type="ECO:0000256" key="7">
    <source>
        <dbReference type="ARBA" id="ARBA00074766"/>
    </source>
</evidence>
<comment type="subcellular location">
    <subcellularLocation>
        <location evidence="1">Cytoplasm</location>
    </subcellularLocation>
</comment>
<dbReference type="Pfam" id="PF00515">
    <property type="entry name" value="TPR_1"/>
    <property type="match status" value="1"/>
</dbReference>
<dbReference type="SUPFAM" id="SSF48452">
    <property type="entry name" value="TPR-like"/>
    <property type="match status" value="3"/>
</dbReference>
<dbReference type="SMART" id="SM00727">
    <property type="entry name" value="STI1"/>
    <property type="match status" value="2"/>
</dbReference>
<dbReference type="PANTHER" id="PTHR22904:SF523">
    <property type="entry name" value="STRESS-INDUCED-PHOSPHOPROTEIN 1"/>
    <property type="match status" value="1"/>
</dbReference>
<dbReference type="GO" id="GO:0005737">
    <property type="term" value="C:cytoplasm"/>
    <property type="evidence" value="ECO:0007669"/>
    <property type="project" value="UniProtKB-SubCell"/>
</dbReference>
<protein>
    <recommendedName>
        <fullName evidence="7">Hsp70-Hsp90 organising protein</fullName>
    </recommendedName>
    <alternativeName>
        <fullName evidence="8">Stress-inducible protein 1</fullName>
    </alternativeName>
</protein>
<dbReference type="Gene3D" id="1.25.40.10">
    <property type="entry name" value="Tetratricopeptide repeat domain"/>
    <property type="match status" value="3"/>
</dbReference>
<dbReference type="PROSITE" id="PS50005">
    <property type="entry name" value="TPR"/>
    <property type="match status" value="5"/>
</dbReference>
<evidence type="ECO:0000256" key="6">
    <source>
        <dbReference type="ARBA" id="ARBA00066016"/>
    </source>
</evidence>
<name>A0A397CI59_APHAT</name>
<reference evidence="16 17" key="1">
    <citation type="submission" date="2018-08" db="EMBL/GenBank/DDBJ databases">
        <title>Aphanomyces genome sequencing and annotation.</title>
        <authorList>
            <person name="Minardi D."/>
            <person name="Oidtmann B."/>
            <person name="Van Der Giezen M."/>
            <person name="Studholme D.J."/>
        </authorList>
    </citation>
    <scope>NUCLEOTIDE SEQUENCE [LARGE SCALE GENOMIC DNA]</scope>
    <source>
        <strain evidence="15 17">197901</strain>
        <strain evidence="14 18">D2</strain>
        <strain evidence="13 16">Kv</strain>
    </source>
</reference>
<accession>A0A397CI59</accession>
<keyword evidence="4 9" id="KW-0802">TPR repeat</keyword>
<dbReference type="PROSITE" id="PS50293">
    <property type="entry name" value="TPR_REGION"/>
    <property type="match status" value="1"/>
</dbReference>
<dbReference type="InterPro" id="IPR006636">
    <property type="entry name" value="STI1_HS-bd"/>
</dbReference>
<keyword evidence="10" id="KW-0175">Coiled coil</keyword>
<keyword evidence="3" id="KW-0677">Repeat</keyword>
<dbReference type="InterPro" id="IPR011990">
    <property type="entry name" value="TPR-like_helical_dom_sf"/>
</dbReference>
<evidence type="ECO:0000256" key="5">
    <source>
        <dbReference type="ARBA" id="ARBA00056105"/>
    </source>
</evidence>
<evidence type="ECO:0000256" key="9">
    <source>
        <dbReference type="PROSITE-ProRule" id="PRU00339"/>
    </source>
</evidence>
<evidence type="ECO:0000256" key="3">
    <source>
        <dbReference type="ARBA" id="ARBA00022737"/>
    </source>
</evidence>
<feature type="coiled-coil region" evidence="10">
    <location>
        <begin position="410"/>
        <end position="437"/>
    </location>
</feature>
<dbReference type="PANTHER" id="PTHR22904">
    <property type="entry name" value="TPR REPEAT CONTAINING PROTEIN"/>
    <property type="match status" value="1"/>
</dbReference>
<dbReference type="FunFam" id="1.10.260.100:FF:000004">
    <property type="entry name" value="Putative stress-induced-phosphoprotein 1"/>
    <property type="match status" value="1"/>
</dbReference>
<evidence type="ECO:0000256" key="4">
    <source>
        <dbReference type="ARBA" id="ARBA00022803"/>
    </source>
</evidence>
<gene>
    <name evidence="14" type="ORF">DYB30_000565</name>
    <name evidence="15" type="ORF">DYB31_000156</name>
    <name evidence="13" type="ORF">DYB36_002901</name>
</gene>
<feature type="domain" description="STI1" evidence="12">
    <location>
        <begin position="576"/>
        <end position="615"/>
    </location>
</feature>
<dbReference type="Gene3D" id="1.10.260.100">
    <property type="match status" value="2"/>
</dbReference>
<dbReference type="Proteomes" id="UP000266196">
    <property type="component" value="Unassembled WGS sequence"/>
</dbReference>
<evidence type="ECO:0000313" key="17">
    <source>
        <dbReference type="Proteomes" id="UP000266196"/>
    </source>
</evidence>
<evidence type="ECO:0000313" key="13">
    <source>
        <dbReference type="EMBL" id="RHY12493.1"/>
    </source>
</evidence>
<dbReference type="InterPro" id="IPR019734">
    <property type="entry name" value="TPR_rpt"/>
</dbReference>
<dbReference type="VEuPathDB" id="FungiDB:H257_05781"/>
<dbReference type="Pfam" id="PF13181">
    <property type="entry name" value="TPR_8"/>
    <property type="match status" value="2"/>
</dbReference>
<evidence type="ECO:0000256" key="1">
    <source>
        <dbReference type="ARBA" id="ARBA00004496"/>
    </source>
</evidence>
<comment type="caution">
    <text evidence="14">The sequence shown here is derived from an EMBL/GenBank/DDBJ whole genome shotgun (WGS) entry which is preliminary data.</text>
</comment>
<evidence type="ECO:0000313" key="15">
    <source>
        <dbReference type="EMBL" id="RHZ08684.1"/>
    </source>
</evidence>
<evidence type="ECO:0000259" key="12">
    <source>
        <dbReference type="SMART" id="SM00727"/>
    </source>
</evidence>
<dbReference type="Pfam" id="PF13414">
    <property type="entry name" value="TPR_11"/>
    <property type="match status" value="1"/>
</dbReference>
<dbReference type="GO" id="GO:0051879">
    <property type="term" value="F:Hsp90 protein binding"/>
    <property type="evidence" value="ECO:0007669"/>
    <property type="project" value="TreeGrafter"/>
</dbReference>
<comment type="subunit">
    <text evidence="6">Monomer. Homodimer. Forms a complex composed of HOP and chaperones HSP70 and HSP90; the interaction is stronger in the absence of ATP. Interacts (via TPR 1, 2, 3, 7, 8 and 9 repeats) with HSP70 (via C-terminus); the interaction is direct and is stronger in the absence of ATP. Interacts (via TPR 4, 5 and 6 repeats) with HSP90 (via C-terminus); the interaction is direct.</text>
</comment>